<dbReference type="NCBIfam" id="TIGR01490">
    <property type="entry name" value="HAD-SF-IB-hyp1"/>
    <property type="match status" value="1"/>
</dbReference>
<dbReference type="PANTHER" id="PTHR43344">
    <property type="entry name" value="PHOSPHOSERINE PHOSPHATASE"/>
    <property type="match status" value="1"/>
</dbReference>
<dbReference type="SUPFAM" id="SSF56784">
    <property type="entry name" value="HAD-like"/>
    <property type="match status" value="1"/>
</dbReference>
<evidence type="ECO:0000256" key="1">
    <source>
        <dbReference type="ARBA" id="ARBA00022723"/>
    </source>
</evidence>
<dbReference type="InterPro" id="IPR036412">
    <property type="entry name" value="HAD-like_sf"/>
</dbReference>
<dbReference type="PANTHER" id="PTHR43344:SF13">
    <property type="entry name" value="PHOSPHATASE RV3661-RELATED"/>
    <property type="match status" value="1"/>
</dbReference>
<evidence type="ECO:0000313" key="4">
    <source>
        <dbReference type="EMBL" id="MDX6851032.1"/>
    </source>
</evidence>
<dbReference type="InterPro" id="IPR006385">
    <property type="entry name" value="HAD_hydro_SerB1"/>
</dbReference>
<gene>
    <name evidence="4" type="ORF">SCD92_16770</name>
</gene>
<dbReference type="InterPro" id="IPR023214">
    <property type="entry name" value="HAD_sf"/>
</dbReference>
<accession>A0ABU4S1S5</accession>
<evidence type="ECO:0000256" key="2">
    <source>
        <dbReference type="ARBA" id="ARBA00022801"/>
    </source>
</evidence>
<comment type="caution">
    <text evidence="4">The sequence shown here is derived from an EMBL/GenBank/DDBJ whole genome shotgun (WGS) entry which is preliminary data.</text>
</comment>
<organism evidence="4 5">
    <name type="scientific">Gilvimarinus gilvus</name>
    <dbReference type="NCBI Taxonomy" id="3058038"/>
    <lineage>
        <taxon>Bacteria</taxon>
        <taxon>Pseudomonadati</taxon>
        <taxon>Pseudomonadota</taxon>
        <taxon>Gammaproteobacteria</taxon>
        <taxon>Cellvibrionales</taxon>
        <taxon>Cellvibrionaceae</taxon>
        <taxon>Gilvimarinus</taxon>
    </lineage>
</organism>
<dbReference type="Gene3D" id="1.20.1440.100">
    <property type="entry name" value="SG protein - dephosphorylation function"/>
    <property type="match status" value="1"/>
</dbReference>
<proteinExistence type="predicted"/>
<name>A0ABU4S1S5_9GAMM</name>
<evidence type="ECO:0000256" key="3">
    <source>
        <dbReference type="ARBA" id="ARBA00022842"/>
    </source>
</evidence>
<dbReference type="GO" id="GO:0016787">
    <property type="term" value="F:hydrolase activity"/>
    <property type="evidence" value="ECO:0007669"/>
    <property type="project" value="UniProtKB-KW"/>
</dbReference>
<evidence type="ECO:0000313" key="5">
    <source>
        <dbReference type="Proteomes" id="UP001273505"/>
    </source>
</evidence>
<dbReference type="NCBIfam" id="TIGR01488">
    <property type="entry name" value="HAD-SF-IB"/>
    <property type="match status" value="1"/>
</dbReference>
<keyword evidence="1" id="KW-0479">Metal-binding</keyword>
<reference evidence="4 5" key="1">
    <citation type="submission" date="2023-11" db="EMBL/GenBank/DDBJ databases">
        <title>Gilvimarinus fulvus sp. nov., isolated from the surface of Kelp.</title>
        <authorList>
            <person name="Sun Y.Y."/>
            <person name="Gong Y."/>
            <person name="Du Z.J."/>
        </authorList>
    </citation>
    <scope>NUCLEOTIDE SEQUENCE [LARGE SCALE GENOMIC DNA]</scope>
    <source>
        <strain evidence="4 5">SDUM040013</strain>
    </source>
</reference>
<dbReference type="Pfam" id="PF12710">
    <property type="entry name" value="HAD"/>
    <property type="match status" value="1"/>
</dbReference>
<dbReference type="Gene3D" id="3.40.50.1000">
    <property type="entry name" value="HAD superfamily/HAD-like"/>
    <property type="match status" value="1"/>
</dbReference>
<dbReference type="Proteomes" id="UP001273505">
    <property type="component" value="Unassembled WGS sequence"/>
</dbReference>
<dbReference type="RefSeq" id="WP_302720643.1">
    <property type="nucleotide sequence ID" value="NZ_JAULRU010000154.1"/>
</dbReference>
<keyword evidence="2 4" id="KW-0378">Hydrolase</keyword>
<keyword evidence="5" id="KW-1185">Reference proteome</keyword>
<keyword evidence="3" id="KW-0460">Magnesium</keyword>
<dbReference type="EMBL" id="JAXAFO010000037">
    <property type="protein sequence ID" value="MDX6851032.1"/>
    <property type="molecule type" value="Genomic_DNA"/>
</dbReference>
<sequence>MFTRIEQKRYAFFDVDDTLISVKSMLSFQDFWYQKYPDPEKEAAYRNDLTTHMQPNACWSHLNRLYYSHFSGRKESQIRQVSNLWFERMRSEMPHFYHENVLRRLKNHQARGEIPVFVSGSFTQLLEPIAIELEVQHILAINLKTIDGICTGETLAPQTIAEGKATAVRDFLAKREVLASTCFAYGDDISDLPMLKLVGTAKVVAGGRGLKSVAINNGWELINP</sequence>
<dbReference type="InterPro" id="IPR050582">
    <property type="entry name" value="HAD-like_SerB"/>
</dbReference>
<protein>
    <submittedName>
        <fullName evidence="4">HAD-IB family hydrolase</fullName>
    </submittedName>
</protein>